<keyword evidence="3" id="KW-1185">Reference proteome</keyword>
<sequence>MFFNKNYLILYLFIYLKINYIKCSPSSSSSRRFQYNENENLNINSSNQINEQLNNIYISENNDIEALGILTEQMSKLDDKKVKILINLLKIIRKNKKEILEIFLNQRLFNQFINYVENNKIRIQLKKKNKQWVDSLLKLKENNFEGILETINICENLNNYVFRAVLFNYCKSTVKEKIDNIFKLAKINIEVNLNKSINNNQNNNNEINYNEQEIENIIFNEKKKKFISIFNKTKTTLSRGSSSSFSSVSSFRL</sequence>
<evidence type="ECO:0000256" key="1">
    <source>
        <dbReference type="SAM" id="SignalP"/>
    </source>
</evidence>
<reference evidence="2" key="1">
    <citation type="journal article" date="2020" name="Ecol. Evol.">
        <title>Genome structure and content of the rice root-knot nematode (Meloidogyne graminicola).</title>
        <authorList>
            <person name="Phan N.T."/>
            <person name="Danchin E.G.J."/>
            <person name="Klopp C."/>
            <person name="Perfus-Barbeoch L."/>
            <person name="Kozlowski D.K."/>
            <person name="Koutsovoulos G.D."/>
            <person name="Lopez-Roques C."/>
            <person name="Bouchez O."/>
            <person name="Zahm M."/>
            <person name="Besnard G."/>
            <person name="Bellafiore S."/>
        </authorList>
    </citation>
    <scope>NUCLEOTIDE SEQUENCE</scope>
    <source>
        <strain evidence="2">VN-18</strain>
    </source>
</reference>
<dbReference type="Proteomes" id="UP000605970">
    <property type="component" value="Unassembled WGS sequence"/>
</dbReference>
<accession>A0A8T0A0T9</accession>
<proteinExistence type="predicted"/>
<gene>
    <name evidence="2" type="ORF">Mgra_00001551</name>
</gene>
<dbReference type="EMBL" id="JABEBT010000008">
    <property type="protein sequence ID" value="KAF7639025.1"/>
    <property type="molecule type" value="Genomic_DNA"/>
</dbReference>
<organism evidence="2 3">
    <name type="scientific">Meloidogyne graminicola</name>
    <dbReference type="NCBI Taxonomy" id="189291"/>
    <lineage>
        <taxon>Eukaryota</taxon>
        <taxon>Metazoa</taxon>
        <taxon>Ecdysozoa</taxon>
        <taxon>Nematoda</taxon>
        <taxon>Chromadorea</taxon>
        <taxon>Rhabditida</taxon>
        <taxon>Tylenchina</taxon>
        <taxon>Tylenchomorpha</taxon>
        <taxon>Tylenchoidea</taxon>
        <taxon>Meloidogynidae</taxon>
        <taxon>Meloidogyninae</taxon>
        <taxon>Meloidogyne</taxon>
    </lineage>
</organism>
<evidence type="ECO:0000313" key="3">
    <source>
        <dbReference type="Proteomes" id="UP000605970"/>
    </source>
</evidence>
<comment type="caution">
    <text evidence="2">The sequence shown here is derived from an EMBL/GenBank/DDBJ whole genome shotgun (WGS) entry which is preliminary data.</text>
</comment>
<name>A0A8T0A0T9_9BILA</name>
<feature type="signal peptide" evidence="1">
    <location>
        <begin position="1"/>
        <end position="23"/>
    </location>
</feature>
<dbReference type="OrthoDB" id="5908186at2759"/>
<evidence type="ECO:0000313" key="2">
    <source>
        <dbReference type="EMBL" id="KAF7639025.1"/>
    </source>
</evidence>
<keyword evidence="1" id="KW-0732">Signal</keyword>
<feature type="chain" id="PRO_5035936872" evidence="1">
    <location>
        <begin position="24"/>
        <end position="253"/>
    </location>
</feature>
<dbReference type="AlphaFoldDB" id="A0A8T0A0T9"/>
<protein>
    <submittedName>
        <fullName evidence="2">Uncharacterized protein</fullName>
    </submittedName>
</protein>